<dbReference type="EMBL" id="GL433839">
    <property type="protein sequence ID" value="EFN57730.1"/>
    <property type="molecule type" value="Genomic_DNA"/>
</dbReference>
<gene>
    <name evidence="3" type="ORF">CHLNCDRAFT_21393</name>
</gene>
<dbReference type="eggNOG" id="KOG3035">
    <property type="taxonomic scope" value="Eukaryota"/>
</dbReference>
<sequence length="215" mass="24045">MRPQFVTFGDSITQRGFAPGWTGLLADAYQRRADVINRGYSGYNSRWALQLLDRVFPEPTAAAPPPRLATVFFGANDAALPDRGSARQHVPLDEFRSNIRAIAQRLQQIGVPAVVLITPPPISEPDRLVHVEKTYGVKLEVPERTNEVAGQYAAVVEALAAELGLPCLNLWRAFQQVQGWQQRLLNDGLHLTPEGNAEVYRLLQQIIDQRFPELR</sequence>
<evidence type="ECO:0000313" key="4">
    <source>
        <dbReference type="Proteomes" id="UP000008141"/>
    </source>
</evidence>
<dbReference type="GeneID" id="17357127"/>
<dbReference type="GO" id="GO:0016787">
    <property type="term" value="F:hydrolase activity"/>
    <property type="evidence" value="ECO:0007669"/>
    <property type="project" value="UniProtKB-KW"/>
</dbReference>
<name>E1Z978_CHLVA</name>
<dbReference type="InParanoid" id="E1Z978"/>
<dbReference type="PANTHER" id="PTHR14209:SF19">
    <property type="entry name" value="ISOAMYL ACETATE-HYDROLYZING ESTERASE 1 HOMOLOG"/>
    <property type="match status" value="1"/>
</dbReference>
<dbReference type="Gene3D" id="3.40.50.1110">
    <property type="entry name" value="SGNH hydrolase"/>
    <property type="match status" value="1"/>
</dbReference>
<dbReference type="FunCoup" id="E1Z978">
    <property type="interactions" value="1897"/>
</dbReference>
<dbReference type="RefSeq" id="XP_005849832.1">
    <property type="nucleotide sequence ID" value="XM_005849770.1"/>
</dbReference>
<evidence type="ECO:0000256" key="1">
    <source>
        <dbReference type="ARBA" id="ARBA00022801"/>
    </source>
</evidence>
<dbReference type="AlphaFoldDB" id="E1Z978"/>
<dbReference type="OMA" id="VIWPKVI"/>
<keyword evidence="1" id="KW-0378">Hydrolase</keyword>
<evidence type="ECO:0000259" key="2">
    <source>
        <dbReference type="Pfam" id="PF13472"/>
    </source>
</evidence>
<dbReference type="InterPro" id="IPR036514">
    <property type="entry name" value="SGNH_hydro_sf"/>
</dbReference>
<feature type="domain" description="SGNH hydrolase-type esterase" evidence="2">
    <location>
        <begin position="8"/>
        <end position="197"/>
    </location>
</feature>
<evidence type="ECO:0000313" key="3">
    <source>
        <dbReference type="EMBL" id="EFN57730.1"/>
    </source>
</evidence>
<dbReference type="SUPFAM" id="SSF52266">
    <property type="entry name" value="SGNH hydrolase"/>
    <property type="match status" value="1"/>
</dbReference>
<dbReference type="OrthoDB" id="671439at2759"/>
<reference evidence="3 4" key="1">
    <citation type="journal article" date="2010" name="Plant Cell">
        <title>The Chlorella variabilis NC64A genome reveals adaptation to photosymbiosis, coevolution with viruses, and cryptic sex.</title>
        <authorList>
            <person name="Blanc G."/>
            <person name="Duncan G."/>
            <person name="Agarkova I."/>
            <person name="Borodovsky M."/>
            <person name="Gurnon J."/>
            <person name="Kuo A."/>
            <person name="Lindquist E."/>
            <person name="Lucas S."/>
            <person name="Pangilinan J."/>
            <person name="Polle J."/>
            <person name="Salamov A."/>
            <person name="Terry A."/>
            <person name="Yamada T."/>
            <person name="Dunigan D.D."/>
            <person name="Grigoriev I.V."/>
            <person name="Claverie J.M."/>
            <person name="Van Etten J.L."/>
        </authorList>
    </citation>
    <scope>NUCLEOTIDE SEQUENCE [LARGE SCALE GENOMIC DNA]</scope>
    <source>
        <strain evidence="3 4">NC64A</strain>
    </source>
</reference>
<protein>
    <recommendedName>
        <fullName evidence="2">SGNH hydrolase-type esterase domain-containing protein</fullName>
    </recommendedName>
</protein>
<organism evidence="4">
    <name type="scientific">Chlorella variabilis</name>
    <name type="common">Green alga</name>
    <dbReference type="NCBI Taxonomy" id="554065"/>
    <lineage>
        <taxon>Eukaryota</taxon>
        <taxon>Viridiplantae</taxon>
        <taxon>Chlorophyta</taxon>
        <taxon>core chlorophytes</taxon>
        <taxon>Trebouxiophyceae</taxon>
        <taxon>Chlorellales</taxon>
        <taxon>Chlorellaceae</taxon>
        <taxon>Chlorella clade</taxon>
        <taxon>Chlorella</taxon>
    </lineage>
</organism>
<dbReference type="Pfam" id="PF13472">
    <property type="entry name" value="Lipase_GDSL_2"/>
    <property type="match status" value="1"/>
</dbReference>
<dbReference type="InterPro" id="IPR013830">
    <property type="entry name" value="SGNH_hydro"/>
</dbReference>
<dbReference type="CDD" id="cd01838">
    <property type="entry name" value="Isoamyl_acetate_hydrolase_like"/>
    <property type="match status" value="1"/>
</dbReference>
<keyword evidence="4" id="KW-1185">Reference proteome</keyword>
<dbReference type="STRING" id="554065.E1Z978"/>
<accession>E1Z978</accession>
<dbReference type="InterPro" id="IPR045136">
    <property type="entry name" value="Iah1-like"/>
</dbReference>
<proteinExistence type="predicted"/>
<dbReference type="FunFam" id="3.40.50.1110:FF:000002">
    <property type="entry name" value="isoamyl acetate-hydrolyzing esterase 1 homolog"/>
    <property type="match status" value="1"/>
</dbReference>
<dbReference type="Proteomes" id="UP000008141">
    <property type="component" value="Unassembled WGS sequence"/>
</dbReference>
<dbReference type="PANTHER" id="PTHR14209">
    <property type="entry name" value="ISOAMYL ACETATE-HYDROLYZING ESTERASE 1"/>
    <property type="match status" value="1"/>
</dbReference>
<dbReference type="KEGG" id="cvr:CHLNCDRAFT_21393"/>